<evidence type="ECO:0000256" key="7">
    <source>
        <dbReference type="ARBA" id="ARBA00031828"/>
    </source>
</evidence>
<evidence type="ECO:0000256" key="5">
    <source>
        <dbReference type="ARBA" id="ARBA00022801"/>
    </source>
</evidence>
<evidence type="ECO:0000313" key="9">
    <source>
        <dbReference type="Proteomes" id="UP000679950"/>
    </source>
</evidence>
<comment type="subcellular location">
    <subcellularLocation>
        <location evidence="1">Cytoplasm</location>
    </subcellularLocation>
</comment>
<dbReference type="Gene3D" id="3.40.50.1000">
    <property type="entry name" value="HAD superfamily/HAD-like"/>
    <property type="match status" value="1"/>
</dbReference>
<dbReference type="Proteomes" id="UP000679950">
    <property type="component" value="Unassembled WGS sequence"/>
</dbReference>
<evidence type="ECO:0000256" key="2">
    <source>
        <dbReference type="ARBA" id="ARBA00005628"/>
    </source>
</evidence>
<evidence type="ECO:0000256" key="4">
    <source>
        <dbReference type="ARBA" id="ARBA00022723"/>
    </source>
</evidence>
<dbReference type="RefSeq" id="WP_158322523.1">
    <property type="nucleotide sequence ID" value="NZ_BORB01000036.1"/>
</dbReference>
<keyword evidence="3" id="KW-0963">Cytoplasm</keyword>
<dbReference type="NCBIfam" id="NF005264">
    <property type="entry name" value="PRK06769.1"/>
    <property type="match status" value="1"/>
</dbReference>
<dbReference type="SUPFAM" id="SSF56784">
    <property type="entry name" value="HAD-like"/>
    <property type="match status" value="1"/>
</dbReference>
<keyword evidence="6" id="KW-0119">Carbohydrate metabolism</keyword>
<dbReference type="InterPro" id="IPR004446">
    <property type="entry name" value="Heptose_bisP_phosphatase"/>
</dbReference>
<dbReference type="InterPro" id="IPR023214">
    <property type="entry name" value="HAD_sf"/>
</dbReference>
<evidence type="ECO:0000313" key="8">
    <source>
        <dbReference type="EMBL" id="GIN59109.1"/>
    </source>
</evidence>
<comment type="caution">
    <text evidence="8">The sequence shown here is derived from an EMBL/GenBank/DDBJ whole genome shotgun (WGS) entry which is preliminary data.</text>
</comment>
<dbReference type="NCBIfam" id="TIGR01656">
    <property type="entry name" value="Histidinol-ppas"/>
    <property type="match status" value="1"/>
</dbReference>
<dbReference type="EMBL" id="BORB01000036">
    <property type="protein sequence ID" value="GIN59109.1"/>
    <property type="molecule type" value="Genomic_DNA"/>
</dbReference>
<dbReference type="NCBIfam" id="TIGR01662">
    <property type="entry name" value="HAD-SF-IIIA"/>
    <property type="match status" value="1"/>
</dbReference>
<dbReference type="Pfam" id="PF13242">
    <property type="entry name" value="Hydrolase_like"/>
    <property type="match status" value="1"/>
</dbReference>
<keyword evidence="4" id="KW-0479">Metal-binding</keyword>
<reference evidence="8 9" key="1">
    <citation type="submission" date="2021-03" db="EMBL/GenBank/DDBJ databases">
        <title>Antimicrobial resistance genes in bacteria isolated from Japanese honey, and their potential for conferring macrolide and lincosamide resistance in the American foulbrood pathogen Paenibacillus larvae.</title>
        <authorList>
            <person name="Okamoto M."/>
            <person name="Kumagai M."/>
            <person name="Kanamori H."/>
            <person name="Takamatsu D."/>
        </authorList>
    </citation>
    <scope>NUCLEOTIDE SEQUENCE [LARGE SCALE GENOMIC DNA]</scope>
    <source>
        <strain evidence="8 9">J8TS2</strain>
    </source>
</reference>
<comment type="similarity">
    <text evidence="2">Belongs to the GmhB family.</text>
</comment>
<dbReference type="InterPro" id="IPR006543">
    <property type="entry name" value="Histidinol-phos"/>
</dbReference>
<dbReference type="PANTHER" id="PTHR42891">
    <property type="entry name" value="D-GLYCERO-BETA-D-MANNO-HEPTOSE-1,7-BISPHOSPHATE 7-PHOSPHATASE"/>
    <property type="match status" value="1"/>
</dbReference>
<keyword evidence="5" id="KW-0378">Hydrolase</keyword>
<evidence type="ECO:0000256" key="1">
    <source>
        <dbReference type="ARBA" id="ARBA00004496"/>
    </source>
</evidence>
<evidence type="ECO:0000256" key="3">
    <source>
        <dbReference type="ARBA" id="ARBA00022490"/>
    </source>
</evidence>
<proteinExistence type="inferred from homology"/>
<protein>
    <recommendedName>
        <fullName evidence="7">D,D-heptose 1,7-bisphosphate phosphatase</fullName>
    </recommendedName>
</protein>
<dbReference type="PANTHER" id="PTHR42891:SF1">
    <property type="entry name" value="D-GLYCERO-BETA-D-MANNO-HEPTOSE-1,7-BISPHOSPHATE 7-PHOSPHATASE"/>
    <property type="match status" value="1"/>
</dbReference>
<evidence type="ECO:0000256" key="6">
    <source>
        <dbReference type="ARBA" id="ARBA00023277"/>
    </source>
</evidence>
<gene>
    <name evidence="8" type="ORF">J8TS2_34280</name>
</gene>
<sequence>MSKWIQAVFLDRDGTIGGHDQVVFPGEFELYPNAVKAIERLKEDGIPIYSFTNQPGIAAGKSTERAFHKELKGFGFDAVYLCPHRPDASCLCRKPASGLLEKAADEHQLDLEKCVVIGDRWTDLMAAHEVGCLKVLVKTGAGYDAYDRYCRKQYFGKWAEVTPDYIAQDVLDAVNWLNTLN</sequence>
<organism evidence="8 9">
    <name type="scientific">Lederbergia ruris</name>
    <dbReference type="NCBI Taxonomy" id="217495"/>
    <lineage>
        <taxon>Bacteria</taxon>
        <taxon>Bacillati</taxon>
        <taxon>Bacillota</taxon>
        <taxon>Bacilli</taxon>
        <taxon>Bacillales</taxon>
        <taxon>Bacillaceae</taxon>
        <taxon>Lederbergia</taxon>
    </lineage>
</organism>
<accession>A0ABQ4KPS3</accession>
<name>A0ABQ4KPS3_9BACI</name>
<keyword evidence="9" id="KW-1185">Reference proteome</keyword>
<dbReference type="InterPro" id="IPR006549">
    <property type="entry name" value="HAD-SF_hydro_IIIA"/>
</dbReference>
<dbReference type="InterPro" id="IPR036412">
    <property type="entry name" value="HAD-like_sf"/>
</dbReference>